<dbReference type="EC" id="2.7.1.2" evidence="2"/>
<comment type="similarity">
    <text evidence="1">Belongs to the ROK (NagC/XylR) family.</text>
</comment>
<proteinExistence type="inferred from homology"/>
<dbReference type="PANTHER" id="PTHR18964:SF149">
    <property type="entry name" value="BIFUNCTIONAL UDP-N-ACETYLGLUCOSAMINE 2-EPIMERASE_N-ACETYLMANNOSAMINE KINASE"/>
    <property type="match status" value="1"/>
</dbReference>
<dbReference type="KEGG" id="shu:SHYC_06845"/>
<evidence type="ECO:0000313" key="9">
    <source>
        <dbReference type="EMBL" id="RIO43203.1"/>
    </source>
</evidence>
<dbReference type="GO" id="GO:0005737">
    <property type="term" value="C:cytoplasm"/>
    <property type="evidence" value="ECO:0007669"/>
    <property type="project" value="InterPro"/>
</dbReference>
<dbReference type="GO" id="GO:0005524">
    <property type="term" value="F:ATP binding"/>
    <property type="evidence" value="ECO:0007669"/>
    <property type="project" value="UniProtKB-KW"/>
</dbReference>
<comment type="caution">
    <text evidence="9">The sequence shown here is derived from an EMBL/GenBank/DDBJ whole genome shotgun (WGS) entry which is preliminary data.</text>
</comment>
<dbReference type="STRING" id="1284.SHYC_06845"/>
<evidence type="ECO:0000256" key="4">
    <source>
        <dbReference type="ARBA" id="ARBA00022679"/>
    </source>
</evidence>
<name>A0A0A8HQX9_STAHY</name>
<evidence type="ECO:0000256" key="5">
    <source>
        <dbReference type="ARBA" id="ARBA00022741"/>
    </source>
</evidence>
<evidence type="ECO:0000256" key="8">
    <source>
        <dbReference type="ARBA" id="ARBA00032386"/>
    </source>
</evidence>
<organism evidence="9 10">
    <name type="scientific">Staphylococcus hyicus</name>
    <dbReference type="NCBI Taxonomy" id="1284"/>
    <lineage>
        <taxon>Bacteria</taxon>
        <taxon>Bacillati</taxon>
        <taxon>Bacillota</taxon>
        <taxon>Bacilli</taxon>
        <taxon>Bacillales</taxon>
        <taxon>Staphylococcaceae</taxon>
        <taxon>Staphylococcus</taxon>
    </lineage>
</organism>
<dbReference type="NCBIfam" id="TIGR00744">
    <property type="entry name" value="ROK_glcA_fam"/>
    <property type="match status" value="1"/>
</dbReference>
<dbReference type="AlphaFoldDB" id="A0A0A8HQX9"/>
<evidence type="ECO:0000256" key="2">
    <source>
        <dbReference type="ARBA" id="ARBA00012323"/>
    </source>
</evidence>
<evidence type="ECO:0000256" key="1">
    <source>
        <dbReference type="ARBA" id="ARBA00006479"/>
    </source>
</evidence>
<dbReference type="GeneID" id="41073158"/>
<dbReference type="HOGENOM" id="CLU_036604_0_1_9"/>
<keyword evidence="6" id="KW-0418">Kinase</keyword>
<evidence type="ECO:0000313" key="10">
    <source>
        <dbReference type="Proteomes" id="UP000285625"/>
    </source>
</evidence>
<keyword evidence="5" id="KW-0547">Nucleotide-binding</keyword>
<dbReference type="GO" id="GO:0004340">
    <property type="term" value="F:glucokinase activity"/>
    <property type="evidence" value="ECO:0007669"/>
    <property type="project" value="UniProtKB-EC"/>
</dbReference>
<sequence length="328" mass="35358">MKKDLILAADVGGTTCKLGIFSDQLERLTKWSIETDISDPTGRKLLKQIYNAFVKKCESLNFDMNRIIGMGIGIPGPVEFETGIIHGAVNLNWPGKVNVHAIMSEFVDFPVYVDNDANVAALGEKHCGAGKQADDVVAITLGTGLGGGIISNGKIVHGHNGSGAELGHIRVDHDQRFKCNCGKSGCIETVASATGVVNLVNFYYPKLTFKSSILHLIKENKVTAKAVFDAAKQGDQFCIFITERVAHHIAYLASIISVTTNPKYIILGGGMSEAGDILVENIKTEYRHLTFTPAQENTEIVRAELGNDAGITGAAGLIKTYVIQKERI</sequence>
<dbReference type="InterPro" id="IPR004654">
    <property type="entry name" value="ROK_glcA"/>
</dbReference>
<dbReference type="InterPro" id="IPR000600">
    <property type="entry name" value="ROK"/>
</dbReference>
<dbReference type="SUPFAM" id="SSF53067">
    <property type="entry name" value="Actin-like ATPase domain"/>
    <property type="match status" value="1"/>
</dbReference>
<accession>A0A0A8HQX9</accession>
<dbReference type="EMBL" id="QXVO01000047">
    <property type="protein sequence ID" value="RIO43203.1"/>
    <property type="molecule type" value="Genomic_DNA"/>
</dbReference>
<dbReference type="PROSITE" id="PS01125">
    <property type="entry name" value="ROK"/>
    <property type="match status" value="1"/>
</dbReference>
<protein>
    <recommendedName>
        <fullName evidence="3">Glucokinase</fullName>
        <ecNumber evidence="2">2.7.1.2</ecNumber>
    </recommendedName>
    <alternativeName>
        <fullName evidence="8">Glucose kinase</fullName>
    </alternativeName>
</protein>
<evidence type="ECO:0000256" key="7">
    <source>
        <dbReference type="ARBA" id="ARBA00022840"/>
    </source>
</evidence>
<dbReference type="Gene3D" id="3.30.420.40">
    <property type="match status" value="2"/>
</dbReference>
<keyword evidence="4" id="KW-0808">Transferase</keyword>
<evidence type="ECO:0000256" key="6">
    <source>
        <dbReference type="ARBA" id="ARBA00022777"/>
    </source>
</evidence>
<dbReference type="GO" id="GO:0006096">
    <property type="term" value="P:glycolytic process"/>
    <property type="evidence" value="ECO:0007669"/>
    <property type="project" value="InterPro"/>
</dbReference>
<reference evidence="9 10" key="1">
    <citation type="journal article" date="2016" name="Front. Microbiol.">
        <title>Comprehensive Phylogenetic Analysis of Bovine Non-aureus Staphylococci Species Based on Whole-Genome Sequencing.</title>
        <authorList>
            <person name="Naushad S."/>
            <person name="Barkema H.W."/>
            <person name="Luby C."/>
            <person name="Condas L.A."/>
            <person name="Nobrega D.B."/>
            <person name="Carson D.A."/>
            <person name="De Buck J."/>
        </authorList>
    </citation>
    <scope>NUCLEOTIDE SEQUENCE [LARGE SCALE GENOMIC DNA]</scope>
    <source>
        <strain evidence="9 10">SNUC 5959</strain>
    </source>
</reference>
<dbReference type="PANTHER" id="PTHR18964">
    <property type="entry name" value="ROK (REPRESSOR, ORF, KINASE) FAMILY"/>
    <property type="match status" value="1"/>
</dbReference>
<dbReference type="Proteomes" id="UP000285625">
    <property type="component" value="Unassembled WGS sequence"/>
</dbReference>
<dbReference type="InterPro" id="IPR043129">
    <property type="entry name" value="ATPase_NBD"/>
</dbReference>
<evidence type="ECO:0000256" key="3">
    <source>
        <dbReference type="ARBA" id="ARBA00014701"/>
    </source>
</evidence>
<dbReference type="InterPro" id="IPR049874">
    <property type="entry name" value="ROK_cs"/>
</dbReference>
<keyword evidence="7" id="KW-0067">ATP-binding</keyword>
<dbReference type="Pfam" id="PF00480">
    <property type="entry name" value="ROK"/>
    <property type="match status" value="1"/>
</dbReference>
<gene>
    <name evidence="9" type="ORF">BUZ57_11190</name>
</gene>
<dbReference type="RefSeq" id="WP_039645573.1">
    <property type="nucleotide sequence ID" value="NZ_CP008747.1"/>
</dbReference>